<comment type="caution">
    <text evidence="7">The sequence shown here is derived from an EMBL/GenBank/DDBJ whole genome shotgun (WGS) entry which is preliminary data.</text>
</comment>
<feature type="compositionally biased region" description="Basic residues" evidence="4">
    <location>
        <begin position="214"/>
        <end position="233"/>
    </location>
</feature>
<dbReference type="Gene3D" id="3.40.395.10">
    <property type="entry name" value="Adenoviral Proteinase, Chain A"/>
    <property type="match status" value="1"/>
</dbReference>
<dbReference type="SUPFAM" id="SSF54001">
    <property type="entry name" value="Cysteine proteinases"/>
    <property type="match status" value="1"/>
</dbReference>
<evidence type="ECO:0000256" key="4">
    <source>
        <dbReference type="SAM" id="MobiDB-lite"/>
    </source>
</evidence>
<evidence type="ECO:0000256" key="1">
    <source>
        <dbReference type="ARBA" id="ARBA00005234"/>
    </source>
</evidence>
<reference evidence="7 8" key="1">
    <citation type="submission" date="2021-05" db="EMBL/GenBank/DDBJ databases">
        <title>Genome Assembly of Synthetic Allotetraploid Brassica napus Reveals Homoeologous Exchanges between Subgenomes.</title>
        <authorList>
            <person name="Davis J.T."/>
        </authorList>
    </citation>
    <scope>NUCLEOTIDE SEQUENCE [LARGE SCALE GENOMIC DNA]</scope>
    <source>
        <strain evidence="8">cv. Da-Ae</strain>
        <tissue evidence="7">Seedling</tissue>
    </source>
</reference>
<feature type="compositionally biased region" description="Low complexity" evidence="4">
    <location>
        <begin position="480"/>
        <end position="489"/>
    </location>
</feature>
<keyword evidence="2" id="KW-0645">Protease</keyword>
<dbReference type="Proteomes" id="UP000824890">
    <property type="component" value="Unassembled WGS sequence"/>
</dbReference>
<feature type="region of interest" description="Disordered" evidence="4">
    <location>
        <begin position="299"/>
        <end position="367"/>
    </location>
</feature>
<dbReference type="InterPro" id="IPR038765">
    <property type="entry name" value="Papain-like_cys_pep_sf"/>
</dbReference>
<dbReference type="Pfam" id="PF02902">
    <property type="entry name" value="Peptidase_C48"/>
    <property type="match status" value="1"/>
</dbReference>
<proteinExistence type="inferred from homology"/>
<feature type="region of interest" description="Disordered" evidence="4">
    <location>
        <begin position="702"/>
        <end position="721"/>
    </location>
</feature>
<keyword evidence="5" id="KW-0472">Membrane</keyword>
<evidence type="ECO:0000256" key="5">
    <source>
        <dbReference type="SAM" id="Phobius"/>
    </source>
</evidence>
<gene>
    <name evidence="7" type="ORF">HID58_053806</name>
</gene>
<feature type="compositionally biased region" description="Polar residues" evidence="4">
    <location>
        <begin position="564"/>
        <end position="574"/>
    </location>
</feature>
<keyword evidence="3" id="KW-0378">Hydrolase</keyword>
<feature type="region of interest" description="Disordered" evidence="4">
    <location>
        <begin position="393"/>
        <end position="464"/>
    </location>
</feature>
<keyword evidence="5" id="KW-0812">Transmembrane</keyword>
<keyword evidence="5" id="KW-1133">Transmembrane helix</keyword>
<dbReference type="InterPro" id="IPR015410">
    <property type="entry name" value="DUF1985"/>
</dbReference>
<protein>
    <recommendedName>
        <fullName evidence="6">Ubiquitin-like protease family profile domain-containing protein</fullName>
    </recommendedName>
</protein>
<comment type="similarity">
    <text evidence="1">Belongs to the peptidase C48 family.</text>
</comment>
<dbReference type="Pfam" id="PF09331">
    <property type="entry name" value="DUF1985"/>
    <property type="match status" value="1"/>
</dbReference>
<feature type="compositionally biased region" description="Basic residues" evidence="4">
    <location>
        <begin position="302"/>
        <end position="312"/>
    </location>
</feature>
<dbReference type="PANTHER" id="PTHR48449:SF1">
    <property type="entry name" value="DUF1985 DOMAIN-CONTAINING PROTEIN"/>
    <property type="match status" value="1"/>
</dbReference>
<organism evidence="7 8">
    <name type="scientific">Brassica napus</name>
    <name type="common">Rape</name>
    <dbReference type="NCBI Taxonomy" id="3708"/>
    <lineage>
        <taxon>Eukaryota</taxon>
        <taxon>Viridiplantae</taxon>
        <taxon>Streptophyta</taxon>
        <taxon>Embryophyta</taxon>
        <taxon>Tracheophyta</taxon>
        <taxon>Spermatophyta</taxon>
        <taxon>Magnoliopsida</taxon>
        <taxon>eudicotyledons</taxon>
        <taxon>Gunneridae</taxon>
        <taxon>Pentapetalae</taxon>
        <taxon>rosids</taxon>
        <taxon>malvids</taxon>
        <taxon>Brassicales</taxon>
        <taxon>Brassicaceae</taxon>
        <taxon>Brassiceae</taxon>
        <taxon>Brassica</taxon>
    </lineage>
</organism>
<dbReference type="EMBL" id="JAGKQM010000013">
    <property type="protein sequence ID" value="KAH0891377.1"/>
    <property type="molecule type" value="Genomic_DNA"/>
</dbReference>
<feature type="transmembrane region" description="Helical" evidence="5">
    <location>
        <begin position="7"/>
        <end position="25"/>
    </location>
</feature>
<evidence type="ECO:0000259" key="6">
    <source>
        <dbReference type="PROSITE" id="PS50600"/>
    </source>
</evidence>
<feature type="region of interest" description="Disordered" evidence="4">
    <location>
        <begin position="477"/>
        <end position="498"/>
    </location>
</feature>
<evidence type="ECO:0000313" key="8">
    <source>
        <dbReference type="Proteomes" id="UP000824890"/>
    </source>
</evidence>
<feature type="compositionally biased region" description="Polar residues" evidence="4">
    <location>
        <begin position="441"/>
        <end position="464"/>
    </location>
</feature>
<evidence type="ECO:0000256" key="2">
    <source>
        <dbReference type="ARBA" id="ARBA00022670"/>
    </source>
</evidence>
<dbReference type="PROSITE" id="PS50600">
    <property type="entry name" value="ULP_PROTEASE"/>
    <property type="match status" value="1"/>
</dbReference>
<feature type="region of interest" description="Disordered" evidence="4">
    <location>
        <begin position="555"/>
        <end position="585"/>
    </location>
</feature>
<feature type="domain" description="Ubiquitin-like protease family profile" evidence="6">
    <location>
        <begin position="742"/>
        <end position="941"/>
    </location>
</feature>
<name>A0ABQ8AFQ4_BRANA</name>
<dbReference type="InterPro" id="IPR003653">
    <property type="entry name" value="Peptidase_C48_C"/>
</dbReference>
<keyword evidence="8" id="KW-1185">Reference proteome</keyword>
<dbReference type="PANTHER" id="PTHR48449">
    <property type="entry name" value="DUF1985 DOMAIN-CONTAINING PROTEIN"/>
    <property type="match status" value="1"/>
</dbReference>
<evidence type="ECO:0000256" key="3">
    <source>
        <dbReference type="ARBA" id="ARBA00022801"/>
    </source>
</evidence>
<accession>A0ABQ8AFQ4</accession>
<feature type="region of interest" description="Disordered" evidence="4">
    <location>
        <begin position="207"/>
        <end position="262"/>
    </location>
</feature>
<evidence type="ECO:0000313" key="7">
    <source>
        <dbReference type="EMBL" id="KAH0891377.1"/>
    </source>
</evidence>
<sequence length="1062" mass="118986">MDEWRRIRLALIIILDGVLIASQQIHRPTLRYVQMLDDVDAFLEFPWGRESFLHTVRCMKPPKFEKGKTVDSPVDMLVLKLKQETFRLTGFPLALQLLSFRAIPMLLSKISAPLNDQTIMDLTESNLPNHPSIELDAVLQVEVNPSVTAGDTTHTGHQGTASWVGIWPNDKTDDKVTYMEQLIANNHCFSKAMWPGGDCSEPVFKFTPIPEKPVHKKHTVPRKRKESTLKPHKAGKETSVPTDQRRSTRLQASSTPTPRPFNELLKARISTLEANATVMVARITGLEATVAKLGASNERLKQKLHRKRKRSRATSLFPQFVVTHRRRSAPQAPQTNDLPGDDHHDSPNSKRRKTKQVSDGILGSGSPILSQYRAQRCASRRIDFNNPVFTDHLSADHPSADHTYSPHQYPGPHSPLNHSHNKRSTPLLATDHNSSDHESPNHQTHNHPSPTSGYADHNSSNQDPQSYEALVVDPLDHAPPIHIHPTTTTSDLPAPDHNSPLPAFSLAQHSPTMNTSTELSLLFTAATSPKHPLPPAPALSPQGSFSQQYAPIGTLPQFDATPLNKPSSQSSPSHGLTLPEPDTAPPVYDSSALMYSLIPLFNPTPAATTPPTIFPNPLFTPPPGLITTPTSSPNKPAGFSTHYSTPNAFAATASLKGSTSRLIYQDPTNEHGVGEDSDSSPDKTVCRVVDELKQAQTSVPEVCELSDSSPARKTKEHHPSEAEKVLAQTFLNRLDFPHYLLVTPPPEDLWDIFVKTMATNKKVFHVTPSKLDFSNQFLLQLATPSQWTDSLMENATFMPPTITSLMQSKDRQFQTAVKKDKIWWDHRISKLILLPGKTWMKEVQKVYTLMIWADRHWVGLAIDLRAGHVDVLDSLPSLYDEEDVQRFLRPILQMLPYLIRYLVKNNSRDLSPFTCQRRTDTYENTRSGDCGPICAKFMELHLFGDPYPHMSGLTDAMVDKFRQQYAMEAYKTIAVALDNFSIYLLLRWLDSLLLYWCASVLPCQQGTFVTTSSCPQYKQTHPPYHTNHSNALDQDLLQLKKELLDMKKDIGEILQVLECIRS</sequence>
<feature type="non-terminal residue" evidence="7">
    <location>
        <position position="1062"/>
    </location>
</feature>